<feature type="chain" id="PRO_5004210788" evidence="1">
    <location>
        <begin position="29"/>
        <end position="134"/>
    </location>
</feature>
<protein>
    <submittedName>
        <fullName evidence="2">Uncharacterized protein</fullName>
    </submittedName>
</protein>
<evidence type="ECO:0000313" key="3">
    <source>
        <dbReference type="Proteomes" id="UP000008809"/>
    </source>
</evidence>
<reference evidence="2 3" key="1">
    <citation type="submission" date="2006-01" db="EMBL/GenBank/DDBJ databases">
        <title>Complete sequence of Rhodopseudomonas palustris HaA2.</title>
        <authorList>
            <consortium name="US DOE Joint Genome Institute"/>
            <person name="Copeland A."/>
            <person name="Lucas S."/>
            <person name="Lapidus A."/>
            <person name="Barry K."/>
            <person name="Detter J.C."/>
            <person name="Glavina T."/>
            <person name="Hammon N."/>
            <person name="Israni S."/>
            <person name="Pitluck S."/>
            <person name="Chain P."/>
            <person name="Malfatti S."/>
            <person name="Shin M."/>
            <person name="Vergez L."/>
            <person name="Schmutz J."/>
            <person name="Larimer F."/>
            <person name="Land M."/>
            <person name="Hauser L."/>
            <person name="Pelletier D.A."/>
            <person name="Kyrpides N."/>
            <person name="Anderson I."/>
            <person name="Oda Y."/>
            <person name="Harwood C.S."/>
            <person name="Richardson P."/>
        </authorList>
    </citation>
    <scope>NUCLEOTIDE SEQUENCE [LARGE SCALE GENOMIC DNA]</scope>
    <source>
        <strain evidence="2 3">HaA2</strain>
    </source>
</reference>
<feature type="signal peptide" evidence="1">
    <location>
        <begin position="1"/>
        <end position="28"/>
    </location>
</feature>
<organism evidence="2 3">
    <name type="scientific">Rhodopseudomonas palustris (strain HaA2)</name>
    <dbReference type="NCBI Taxonomy" id="316058"/>
    <lineage>
        <taxon>Bacteria</taxon>
        <taxon>Pseudomonadati</taxon>
        <taxon>Pseudomonadota</taxon>
        <taxon>Alphaproteobacteria</taxon>
        <taxon>Hyphomicrobiales</taxon>
        <taxon>Nitrobacteraceae</taxon>
        <taxon>Rhodopseudomonas</taxon>
    </lineage>
</organism>
<dbReference type="EMBL" id="CP000250">
    <property type="protein sequence ID" value="ABD04764.1"/>
    <property type="molecule type" value="Genomic_DNA"/>
</dbReference>
<sequence>MKMSGARLAAVAVVGLGLGIGYANPASAQVINQRQEYYQARWDWKGVHKSTQDPNNISFIQFKSPTQAVYCYKKACRNVKLQKVPGGDLTFSVNGKDYFEMNIVNSTRINGRFWTDMTPPARSPDATAVFVRKP</sequence>
<evidence type="ECO:0000256" key="1">
    <source>
        <dbReference type="SAM" id="SignalP"/>
    </source>
</evidence>
<proteinExistence type="predicted"/>
<name>Q2J446_RHOP2</name>
<dbReference type="KEGG" id="rpb:RPB_0052"/>
<gene>
    <name evidence="2" type="ordered locus">RPB_0052</name>
</gene>
<dbReference type="RefSeq" id="WP_011438954.1">
    <property type="nucleotide sequence ID" value="NC_007778.1"/>
</dbReference>
<accession>Q2J446</accession>
<dbReference type="AlphaFoldDB" id="Q2J446"/>
<keyword evidence="1" id="KW-0732">Signal</keyword>
<keyword evidence="3" id="KW-1185">Reference proteome</keyword>
<dbReference type="HOGENOM" id="CLU_1894592_0_0_5"/>
<dbReference type="Proteomes" id="UP000008809">
    <property type="component" value="Chromosome"/>
</dbReference>
<dbReference type="STRING" id="316058.RPB_0052"/>
<evidence type="ECO:0000313" key="2">
    <source>
        <dbReference type="EMBL" id="ABD04764.1"/>
    </source>
</evidence>